<dbReference type="Proteomes" id="UP000507245">
    <property type="component" value="Unassembled WGS sequence"/>
</dbReference>
<evidence type="ECO:0000256" key="1">
    <source>
        <dbReference type="SAM" id="MobiDB-lite"/>
    </source>
</evidence>
<dbReference type="EMBL" id="CAEKDK010000004">
    <property type="protein sequence ID" value="CAB4278509.1"/>
    <property type="molecule type" value="Genomic_DNA"/>
</dbReference>
<gene>
    <name evidence="2" type="ORF">CURHAP_LOCUS29589</name>
    <name evidence="3" type="ORF">ORAREDHAP_LOCUS29224</name>
</gene>
<accession>A0A6J5UPS2</accession>
<reference evidence="5" key="1">
    <citation type="journal article" date="2020" name="Genome Biol.">
        <title>Gamete binning: chromosome-level and haplotype-resolved genome assembly enabled by high-throughput single-cell sequencing of gamete genomes.</title>
        <authorList>
            <person name="Campoy J.A."/>
            <person name="Sun H."/>
            <person name="Goel M."/>
            <person name="Jiao W.-B."/>
            <person name="Folz-Donahue K."/>
            <person name="Wang N."/>
            <person name="Rubio M."/>
            <person name="Liu C."/>
            <person name="Kukat C."/>
            <person name="Ruiz D."/>
            <person name="Huettel B."/>
            <person name="Schneeberger K."/>
        </authorList>
    </citation>
    <scope>NUCLEOTIDE SEQUENCE [LARGE SCALE GENOMIC DNA]</scope>
    <source>
        <strain evidence="5">cv. Rojo Pasion</strain>
    </source>
</reference>
<evidence type="ECO:0000313" key="3">
    <source>
        <dbReference type="EMBL" id="CAB4308916.1"/>
    </source>
</evidence>
<feature type="compositionally biased region" description="Basic and acidic residues" evidence="1">
    <location>
        <begin position="81"/>
        <end position="96"/>
    </location>
</feature>
<evidence type="ECO:0000313" key="2">
    <source>
        <dbReference type="EMBL" id="CAB4278509.1"/>
    </source>
</evidence>
<proteinExistence type="predicted"/>
<name>A0A6J5UPS2_PRUAR</name>
<evidence type="ECO:0000313" key="5">
    <source>
        <dbReference type="Proteomes" id="UP000507245"/>
    </source>
</evidence>
<evidence type="ECO:0000313" key="4">
    <source>
        <dbReference type="Proteomes" id="UP000507222"/>
    </source>
</evidence>
<reference evidence="2 4" key="2">
    <citation type="submission" date="2020-05" db="EMBL/GenBank/DDBJ databases">
        <authorList>
            <person name="Campoy J."/>
            <person name="Schneeberger K."/>
            <person name="Spophaly S."/>
        </authorList>
    </citation>
    <scope>NUCLEOTIDE SEQUENCE [LARGE SCALE GENOMIC DNA]</scope>
    <source>
        <strain evidence="2">PruArmRojPasFocal</strain>
    </source>
</reference>
<protein>
    <submittedName>
        <fullName evidence="2">Uncharacterized protein</fullName>
    </submittedName>
</protein>
<sequence length="145" mass="17019">MWRRHQVLVSGAWESAPWVIVQRSILTFFQTFVSLKQPIAIRREVEVIERVQGKVAEEDRFFKTLLDFGNLFKVSLISEPEHARRQKEKEEEEKRNMAGGRAMTDAIRRWLESRAPQQKKKDGPSKLRTKVMAVDRPQEKMVAEV</sequence>
<feature type="compositionally biased region" description="Basic and acidic residues" evidence="1">
    <location>
        <begin position="136"/>
        <end position="145"/>
    </location>
</feature>
<dbReference type="AlphaFoldDB" id="A0A6J5UPS2"/>
<dbReference type="Proteomes" id="UP000507222">
    <property type="component" value="Unassembled WGS sequence"/>
</dbReference>
<keyword evidence="5" id="KW-1185">Reference proteome</keyword>
<feature type="region of interest" description="Disordered" evidence="1">
    <location>
        <begin position="81"/>
        <end position="145"/>
    </location>
</feature>
<dbReference type="EMBL" id="CAEKKB010000004">
    <property type="protein sequence ID" value="CAB4308916.1"/>
    <property type="molecule type" value="Genomic_DNA"/>
</dbReference>
<organism evidence="2 4">
    <name type="scientific">Prunus armeniaca</name>
    <name type="common">Apricot</name>
    <name type="synonym">Armeniaca vulgaris</name>
    <dbReference type="NCBI Taxonomy" id="36596"/>
    <lineage>
        <taxon>Eukaryota</taxon>
        <taxon>Viridiplantae</taxon>
        <taxon>Streptophyta</taxon>
        <taxon>Embryophyta</taxon>
        <taxon>Tracheophyta</taxon>
        <taxon>Spermatophyta</taxon>
        <taxon>Magnoliopsida</taxon>
        <taxon>eudicotyledons</taxon>
        <taxon>Gunneridae</taxon>
        <taxon>Pentapetalae</taxon>
        <taxon>rosids</taxon>
        <taxon>fabids</taxon>
        <taxon>Rosales</taxon>
        <taxon>Rosaceae</taxon>
        <taxon>Amygdaloideae</taxon>
        <taxon>Amygdaleae</taxon>
        <taxon>Prunus</taxon>
    </lineage>
</organism>